<accession>A0A8K1GRL2</accession>
<evidence type="ECO:0000313" key="1">
    <source>
        <dbReference type="EMBL" id="TRZ24000.1"/>
    </source>
</evidence>
<gene>
    <name evidence="1" type="ORF">HGM15179_003172</name>
</gene>
<reference evidence="1" key="1">
    <citation type="submission" date="2019-04" db="EMBL/GenBank/DDBJ databases">
        <title>Genome assembly of Zosterops borbonicus 15179.</title>
        <authorList>
            <person name="Leroy T."/>
            <person name="Anselmetti Y."/>
            <person name="Tilak M.-K."/>
            <person name="Nabholz B."/>
        </authorList>
    </citation>
    <scope>NUCLEOTIDE SEQUENCE</scope>
    <source>
        <strain evidence="1">HGM_15179</strain>
        <tissue evidence="1">Muscle</tissue>
    </source>
</reference>
<dbReference type="AlphaFoldDB" id="A0A8K1GRL2"/>
<organism evidence="1 2">
    <name type="scientific">Zosterops borbonicus</name>
    <dbReference type="NCBI Taxonomy" id="364589"/>
    <lineage>
        <taxon>Eukaryota</taxon>
        <taxon>Metazoa</taxon>
        <taxon>Chordata</taxon>
        <taxon>Craniata</taxon>
        <taxon>Vertebrata</taxon>
        <taxon>Euteleostomi</taxon>
        <taxon>Archelosauria</taxon>
        <taxon>Archosauria</taxon>
        <taxon>Dinosauria</taxon>
        <taxon>Saurischia</taxon>
        <taxon>Theropoda</taxon>
        <taxon>Coelurosauria</taxon>
        <taxon>Aves</taxon>
        <taxon>Neognathae</taxon>
        <taxon>Neoaves</taxon>
        <taxon>Telluraves</taxon>
        <taxon>Australaves</taxon>
        <taxon>Passeriformes</taxon>
        <taxon>Sylvioidea</taxon>
        <taxon>Zosteropidae</taxon>
        <taxon>Zosterops</taxon>
    </lineage>
</organism>
<protein>
    <submittedName>
        <fullName evidence="1">Uncharacterized protein</fullName>
    </submittedName>
</protein>
<comment type="caution">
    <text evidence="1">The sequence shown here is derived from an EMBL/GenBank/DDBJ whole genome shotgun (WGS) entry which is preliminary data.</text>
</comment>
<keyword evidence="2" id="KW-1185">Reference proteome</keyword>
<dbReference type="OrthoDB" id="10056483at2759"/>
<dbReference type="EMBL" id="SWJQ01000056">
    <property type="protein sequence ID" value="TRZ24000.1"/>
    <property type="molecule type" value="Genomic_DNA"/>
</dbReference>
<evidence type="ECO:0000313" key="2">
    <source>
        <dbReference type="Proteomes" id="UP000796761"/>
    </source>
</evidence>
<name>A0A8K1GRL2_9PASS</name>
<dbReference type="Proteomes" id="UP000796761">
    <property type="component" value="Unassembled WGS sequence"/>
</dbReference>
<proteinExistence type="predicted"/>
<sequence length="143" mass="15701">MNCEINLLQVGLTAPSASLQDDLELSSAIDITERRDAIQRDLAKLEKWAGENLMRFNTASLCNELCWSPITWSQKKMVVAESVSFSPDVSRGAEMKALNVGISPRFVFVSGVVLHGMAWQDIPAGKLSISSKKCSYMSKYLAG</sequence>